<evidence type="ECO:0000313" key="2">
    <source>
        <dbReference type="Proteomes" id="UP001352263"/>
    </source>
</evidence>
<evidence type="ECO:0000313" key="1">
    <source>
        <dbReference type="EMBL" id="MEC4720608.1"/>
    </source>
</evidence>
<dbReference type="Proteomes" id="UP001352263">
    <property type="component" value="Unassembled WGS sequence"/>
</dbReference>
<gene>
    <name evidence="1" type="ORF">RY831_15700</name>
</gene>
<protein>
    <submittedName>
        <fullName evidence="1">CmcJ/NvfI family oxidoreductase</fullName>
    </submittedName>
</protein>
<dbReference type="EMBL" id="JAWIIV010000012">
    <property type="protein sequence ID" value="MEC4720608.1"/>
    <property type="molecule type" value="Genomic_DNA"/>
</dbReference>
<accession>A0ABU6JAC3</accession>
<reference evidence="1 2" key="1">
    <citation type="submission" date="2023-10" db="EMBL/GenBank/DDBJ databases">
        <title>Noviherbaspirillum sp. CPCC 100848 genome assembly.</title>
        <authorList>
            <person name="Li X.Y."/>
            <person name="Fang X.M."/>
        </authorList>
    </citation>
    <scope>NUCLEOTIDE SEQUENCE [LARGE SCALE GENOMIC DNA]</scope>
    <source>
        <strain evidence="1 2">CPCC 100848</strain>
    </source>
</reference>
<name>A0ABU6JAC3_9BURK</name>
<dbReference type="NCBIfam" id="NF041278">
    <property type="entry name" value="CmcJ_NvfI_EfuI"/>
    <property type="match status" value="1"/>
</dbReference>
<organism evidence="1 2">
    <name type="scientific">Noviherbaspirillum album</name>
    <dbReference type="NCBI Taxonomy" id="3080276"/>
    <lineage>
        <taxon>Bacteria</taxon>
        <taxon>Pseudomonadati</taxon>
        <taxon>Pseudomonadota</taxon>
        <taxon>Betaproteobacteria</taxon>
        <taxon>Burkholderiales</taxon>
        <taxon>Oxalobacteraceae</taxon>
        <taxon>Noviherbaspirillum</taxon>
    </lineage>
</organism>
<dbReference type="RefSeq" id="WP_326507321.1">
    <property type="nucleotide sequence ID" value="NZ_JAWIIV010000012.1"/>
</dbReference>
<keyword evidence="2" id="KW-1185">Reference proteome</keyword>
<sequence length="279" mass="31570">MDMQAPQHRFVTGKLGYLAPSGHRPYQYMTPPPAGAAWHNTEYEQRACRIVNARHVAASLSLENNGFELLDRPSKVSDFNDAAQVQGVYYRELEQLALELTGGLRAQVFDHQLRQREAGRPALGFGREAASTTPAALGRVHNDYTESSGPRRARQLMPDMAQDHPFLILNFWRPVDYAALDTPLALCDPRSFPMQDWACADLIYPDRKGEIYLGRHAPGHHWYYYPAMTPREMLVFVSFDSRLDSTVRMTPHCAFDDPTAPDDAPPRRSIEARCLVVLD</sequence>
<comment type="caution">
    <text evidence="1">The sequence shown here is derived from an EMBL/GenBank/DDBJ whole genome shotgun (WGS) entry which is preliminary data.</text>
</comment>
<proteinExistence type="predicted"/>
<dbReference type="InterPro" id="IPR044053">
    <property type="entry name" value="AsaB-like"/>
</dbReference>
<dbReference type="PANTHER" id="PTHR34598">
    <property type="entry name" value="BLL6449 PROTEIN"/>
    <property type="match status" value="1"/>
</dbReference>
<dbReference type="PANTHER" id="PTHR34598:SF3">
    <property type="entry name" value="OXIDOREDUCTASE AN1597"/>
    <property type="match status" value="1"/>
</dbReference>